<organism evidence="2 3">
    <name type="scientific">Dietzia natronolimnaea</name>
    <dbReference type="NCBI Taxonomy" id="161920"/>
    <lineage>
        <taxon>Bacteria</taxon>
        <taxon>Bacillati</taxon>
        <taxon>Actinomycetota</taxon>
        <taxon>Actinomycetes</taxon>
        <taxon>Mycobacteriales</taxon>
        <taxon>Dietziaceae</taxon>
        <taxon>Dietzia</taxon>
    </lineage>
</organism>
<sequence>MVRLEPQTVDLDRWPALEAPSGPGGQSAVEVAQALRRSAREIGLRIDYPDSTAAGEYDAPARVVLRDPERFWARLASSGVLGLGESYMAGEWTTTDLGAVIGILAPWIAGNPDCAHPGERAFGRDGRATPGGGRRRGGPVAVELEDSVPGALTSLYTDETMSTGGAVFASGARTRVRMDDGTDVVHLEAPASPPRRNDLGDAQRRSVDTLLTLAGVGAGSRALVVTPGWGEVPMRAAERGAHVRTMTASTERLSALGSRFAAAGLRDEITLFLGGPADARGSVDAVVAVDPGVTAGVAGYLEVVDTAERLLVDGGRLAISGVVSAERPRPAVVELAAWGSRYVSDAGPVVSWTELAAAVERSPRLRLLGRIEATAHHAETVRLWSETFALRGRDAAALGFDAVYRRMWAFHLAALEAGLRRGWLESVQAVATAKTTLNRREVTPRS</sequence>
<accession>A0A2A2WMX1</accession>
<dbReference type="CDD" id="cd02440">
    <property type="entry name" value="AdoMet_MTases"/>
    <property type="match status" value="1"/>
</dbReference>
<dbReference type="PANTHER" id="PTHR43667">
    <property type="entry name" value="CYCLOPROPANE-FATTY-ACYL-PHOSPHOLIPID SYNTHASE"/>
    <property type="match status" value="1"/>
</dbReference>
<dbReference type="InterPro" id="IPR050723">
    <property type="entry name" value="CFA/CMAS"/>
</dbReference>
<dbReference type="SUPFAM" id="SSF53335">
    <property type="entry name" value="S-adenosyl-L-methionine-dependent methyltransferases"/>
    <property type="match status" value="1"/>
</dbReference>
<dbReference type="RefSeq" id="WP_095719030.1">
    <property type="nucleotide sequence ID" value="NZ_NTGA01000026.1"/>
</dbReference>
<comment type="caution">
    <text evidence="2">The sequence shown here is derived from an EMBL/GenBank/DDBJ whole genome shotgun (WGS) entry which is preliminary data.</text>
</comment>
<dbReference type="InterPro" id="IPR029063">
    <property type="entry name" value="SAM-dependent_MTases_sf"/>
</dbReference>
<evidence type="ECO:0000313" key="3">
    <source>
        <dbReference type="Proteomes" id="UP000218810"/>
    </source>
</evidence>
<reference evidence="3" key="1">
    <citation type="submission" date="2017-09" db="EMBL/GenBank/DDBJ databases">
        <authorList>
            <person name="Zhang Y."/>
            <person name="Huang X."/>
            <person name="Liu J."/>
            <person name="Lu L."/>
            <person name="Peng K."/>
        </authorList>
    </citation>
    <scope>NUCLEOTIDE SEQUENCE [LARGE SCALE GENOMIC DNA]</scope>
    <source>
        <strain evidence="3">S-XJ-1</strain>
    </source>
</reference>
<dbReference type="Pfam" id="PF02353">
    <property type="entry name" value="CMAS"/>
    <property type="match status" value="1"/>
</dbReference>
<keyword evidence="3" id="KW-1185">Reference proteome</keyword>
<evidence type="ECO:0000256" key="1">
    <source>
        <dbReference type="SAM" id="MobiDB-lite"/>
    </source>
</evidence>
<protein>
    <submittedName>
        <fullName evidence="2">Cyclopropane fatty acid synthase</fullName>
    </submittedName>
</protein>
<gene>
    <name evidence="2" type="ORF">CEY15_14490</name>
</gene>
<feature type="region of interest" description="Disordered" evidence="1">
    <location>
        <begin position="1"/>
        <end position="27"/>
    </location>
</feature>
<name>A0A2A2WMX1_9ACTN</name>
<dbReference type="OrthoDB" id="9782855at2"/>
<evidence type="ECO:0000313" key="2">
    <source>
        <dbReference type="EMBL" id="PAY22304.1"/>
    </source>
</evidence>
<dbReference type="EMBL" id="NTGA01000026">
    <property type="protein sequence ID" value="PAY22304.1"/>
    <property type="molecule type" value="Genomic_DNA"/>
</dbReference>
<dbReference type="Proteomes" id="UP000218810">
    <property type="component" value="Unassembled WGS sequence"/>
</dbReference>
<dbReference type="PANTHER" id="PTHR43667:SF2">
    <property type="entry name" value="FATTY ACID C-METHYL TRANSFERASE"/>
    <property type="match status" value="1"/>
</dbReference>
<dbReference type="AlphaFoldDB" id="A0A2A2WMX1"/>
<proteinExistence type="predicted"/>
<dbReference type="Gene3D" id="3.40.50.150">
    <property type="entry name" value="Vaccinia Virus protein VP39"/>
    <property type="match status" value="1"/>
</dbReference>